<dbReference type="GO" id="GO:0046872">
    <property type="term" value="F:metal ion binding"/>
    <property type="evidence" value="ECO:0007669"/>
    <property type="project" value="UniProtKB-KW"/>
</dbReference>
<comment type="catalytic activity">
    <reaction evidence="6">
        <text>L-rhamnulose 1-phosphate = (S)-lactaldehyde + dihydroxyacetone phosphate</text>
        <dbReference type="Rhea" id="RHEA:19689"/>
        <dbReference type="ChEBI" id="CHEBI:18041"/>
        <dbReference type="ChEBI" id="CHEBI:57642"/>
        <dbReference type="ChEBI" id="CHEBI:58313"/>
        <dbReference type="EC" id="4.1.2.19"/>
    </reaction>
</comment>
<dbReference type="Proteomes" id="UP000054078">
    <property type="component" value="Unassembled WGS sequence"/>
</dbReference>
<dbReference type="GO" id="GO:0019323">
    <property type="term" value="P:pentose catabolic process"/>
    <property type="evidence" value="ECO:0007669"/>
    <property type="project" value="TreeGrafter"/>
</dbReference>
<evidence type="ECO:0000313" key="8">
    <source>
        <dbReference type="EMBL" id="KUH58136.1"/>
    </source>
</evidence>
<keyword evidence="5 6" id="KW-0684">Rhamnose metabolism</keyword>
<dbReference type="Pfam" id="PF00596">
    <property type="entry name" value="Aldolase_II"/>
    <property type="match status" value="1"/>
</dbReference>
<feature type="binding site" evidence="6">
    <location>
        <position position="142"/>
    </location>
    <ligand>
        <name>Zn(2+)</name>
        <dbReference type="ChEBI" id="CHEBI:29105"/>
    </ligand>
</feature>
<evidence type="ECO:0000256" key="1">
    <source>
        <dbReference type="ARBA" id="ARBA00022490"/>
    </source>
</evidence>
<keyword evidence="1 6" id="KW-0963">Cytoplasm</keyword>
<dbReference type="InterPro" id="IPR036409">
    <property type="entry name" value="Aldolase_II/adducin_N_sf"/>
</dbReference>
<evidence type="ECO:0000256" key="2">
    <source>
        <dbReference type="ARBA" id="ARBA00022723"/>
    </source>
</evidence>
<dbReference type="InterPro" id="IPR050197">
    <property type="entry name" value="Aldolase_class_II_sugar_metab"/>
</dbReference>
<dbReference type="STRING" id="1299998.AUL39_07935"/>
<dbReference type="GO" id="GO:0008994">
    <property type="term" value="F:rhamnulose-1-phosphate aldolase activity"/>
    <property type="evidence" value="ECO:0007669"/>
    <property type="project" value="UniProtKB-UniRule"/>
</dbReference>
<evidence type="ECO:0000256" key="4">
    <source>
        <dbReference type="ARBA" id="ARBA00023239"/>
    </source>
</evidence>
<comment type="subcellular location">
    <subcellularLocation>
        <location evidence="6">Cytoplasm</location>
    </subcellularLocation>
</comment>
<keyword evidence="9" id="KW-1185">Reference proteome</keyword>
<feature type="domain" description="Class II aldolase/adducin N-terminal" evidence="7">
    <location>
        <begin position="10"/>
        <end position="238"/>
    </location>
</feature>
<dbReference type="GO" id="GO:0005829">
    <property type="term" value="C:cytosol"/>
    <property type="evidence" value="ECO:0007669"/>
    <property type="project" value="TreeGrafter"/>
</dbReference>
<sequence>MAMVDLDFVKGFVRMCNDGWLQGWHERNGGNLTYRLSEKDVEAARPFFDEPREWHELGVALPNLAGEYFVATGSGKYMRNVALDPEANIGICELDEKGERWRVVWGLPGGGVPTSEFPTHLMNHSVRKRVTGGANRVIYHCHATNVIALTYVLPLTDRDFTRPLWQSATECPVVFPEGVGVVPWMVPGGVDIARATSEKMETYQAAIWAMHGLFVSGPDFDTAFGLAHTIEKSADIYVRVLSCGGVRQTITDDDLRAIARDFGVTLNPAML</sequence>
<comment type="caution">
    <text evidence="8">The sequence shown here is derived from an EMBL/GenBank/DDBJ whole genome shotgun (WGS) entry which is preliminary data.</text>
</comment>
<evidence type="ECO:0000313" key="9">
    <source>
        <dbReference type="Proteomes" id="UP000054078"/>
    </source>
</evidence>
<evidence type="ECO:0000256" key="6">
    <source>
        <dbReference type="HAMAP-Rule" id="MF_00770"/>
    </source>
</evidence>
<organism evidence="8 9">
    <name type="scientific">Tractidigestivibacter scatoligenes</name>
    <name type="common">Olsenella scatoligenes</name>
    <dbReference type="NCBI Taxonomy" id="1299998"/>
    <lineage>
        <taxon>Bacteria</taxon>
        <taxon>Bacillati</taxon>
        <taxon>Actinomycetota</taxon>
        <taxon>Coriobacteriia</taxon>
        <taxon>Coriobacteriales</taxon>
        <taxon>Atopobiaceae</taxon>
        <taxon>Tractidigestivibacter</taxon>
    </lineage>
</organism>
<reference evidence="8 9" key="1">
    <citation type="submission" date="2015-12" db="EMBL/GenBank/DDBJ databases">
        <title>Draft Genome Sequence of Olsenella scatoligenes SK9K4T; a Producer of 3-Methylindole- (skatole) and 4-Methylphenol- (p-cresol) Isolated from Pig Feces.</title>
        <authorList>
            <person name="Li X."/>
            <person name="Borg B."/>
            <person name="Canibe N."/>
        </authorList>
    </citation>
    <scope>NUCLEOTIDE SEQUENCE [LARGE SCALE GENOMIC DNA]</scope>
    <source>
        <strain evidence="8 9">SK9K4</strain>
    </source>
</reference>
<dbReference type="AlphaFoldDB" id="A0A117J427"/>
<proteinExistence type="inferred from homology"/>
<evidence type="ECO:0000256" key="3">
    <source>
        <dbReference type="ARBA" id="ARBA00022833"/>
    </source>
</evidence>
<dbReference type="EMBL" id="LOJF01000010">
    <property type="protein sequence ID" value="KUH58136.1"/>
    <property type="molecule type" value="Genomic_DNA"/>
</dbReference>
<comment type="similarity">
    <text evidence="6">Belongs to the aldolase class II family. RhaD subfamily.</text>
</comment>
<feature type="active site" evidence="6">
    <location>
        <position position="116"/>
    </location>
</feature>
<comment type="pathway">
    <text evidence="6">Carbohydrate degradation; L-rhamnose degradation; glycerone phosphate from L-rhamnose: step 3/3.</text>
</comment>
<dbReference type="UniPathway" id="UPA00541">
    <property type="reaction ID" value="UER00603"/>
</dbReference>
<dbReference type="NCBIfam" id="NF002963">
    <property type="entry name" value="PRK03634.1"/>
    <property type="match status" value="1"/>
</dbReference>
<feature type="binding site" evidence="6">
    <location>
        <position position="211"/>
    </location>
    <ligand>
        <name>Zn(2+)</name>
        <dbReference type="ChEBI" id="CHEBI:29105"/>
    </ligand>
</feature>
<dbReference type="SMART" id="SM01007">
    <property type="entry name" value="Aldolase_II"/>
    <property type="match status" value="1"/>
</dbReference>
<dbReference type="InterPro" id="IPR001303">
    <property type="entry name" value="Aldolase_II/adducin_N"/>
</dbReference>
<dbReference type="GO" id="GO:0019301">
    <property type="term" value="P:rhamnose catabolic process"/>
    <property type="evidence" value="ECO:0007669"/>
    <property type="project" value="UniProtKB-UniRule"/>
</dbReference>
<dbReference type="OrthoDB" id="9784634at2"/>
<dbReference type="SUPFAM" id="SSF53639">
    <property type="entry name" value="AraD/HMP-PK domain-like"/>
    <property type="match status" value="1"/>
</dbReference>
<name>A0A117J427_TRASO</name>
<dbReference type="PANTHER" id="PTHR22789:SF16">
    <property type="entry name" value="RHAMNULOSE-1-PHOSPHATE ALDOLASE"/>
    <property type="match status" value="1"/>
</dbReference>
<dbReference type="Gene3D" id="3.40.225.10">
    <property type="entry name" value="Class II aldolase/adducin N-terminal domain"/>
    <property type="match status" value="1"/>
</dbReference>
<feature type="binding site" evidence="6">
    <location>
        <position position="140"/>
    </location>
    <ligand>
        <name>Zn(2+)</name>
        <dbReference type="ChEBI" id="CHEBI:29105"/>
    </ligand>
</feature>
<accession>A0A117J427</accession>
<dbReference type="PANTHER" id="PTHR22789">
    <property type="entry name" value="FUCULOSE PHOSPHATE ALDOLASE"/>
    <property type="match status" value="1"/>
</dbReference>
<protein>
    <recommendedName>
        <fullName evidence="6">Rhamnulose-1-phosphate aldolase</fullName>
        <ecNumber evidence="6">4.1.2.19</ecNumber>
    </recommendedName>
</protein>
<keyword evidence="4 6" id="KW-0456">Lyase</keyword>
<keyword evidence="3 6" id="KW-0862">Zinc</keyword>
<comment type="function">
    <text evidence="6">Catalyzes the reversible cleavage of L-rhamnulose-1-phosphate to dihydroxyacetone phosphate (DHAP) and L-lactaldehyde.</text>
</comment>
<evidence type="ECO:0000259" key="7">
    <source>
        <dbReference type="SMART" id="SM01007"/>
    </source>
</evidence>
<dbReference type="EC" id="4.1.2.19" evidence="6"/>
<evidence type="ECO:0000256" key="5">
    <source>
        <dbReference type="ARBA" id="ARBA00023308"/>
    </source>
</evidence>
<dbReference type="HAMAP" id="MF_00770">
    <property type="entry name" value="RhaD"/>
    <property type="match status" value="1"/>
</dbReference>
<comment type="cofactor">
    <cofactor evidence="6">
        <name>Zn(2+)</name>
        <dbReference type="ChEBI" id="CHEBI:29105"/>
    </cofactor>
    <text evidence="6">Binds 1 zinc ion per subunit.</text>
</comment>
<dbReference type="RefSeq" id="WP_059055065.1">
    <property type="nucleotide sequence ID" value="NZ_LOJF01000010.1"/>
</dbReference>
<dbReference type="InterPro" id="IPR013447">
    <property type="entry name" value="Rhamnulose-1-P_Aldolase"/>
</dbReference>
<keyword evidence="2 6" id="KW-0479">Metal-binding</keyword>
<gene>
    <name evidence="6" type="primary">rhaD</name>
    <name evidence="8" type="ORF">AUL39_07935</name>
</gene>